<proteinExistence type="predicted"/>
<evidence type="ECO:0000313" key="2">
    <source>
        <dbReference type="EMBL" id="TCO80637.1"/>
    </source>
</evidence>
<dbReference type="InterPro" id="IPR010667">
    <property type="entry name" value="Phage_T4_Gp19"/>
</dbReference>
<dbReference type="Proteomes" id="UP000295765">
    <property type="component" value="Unassembled WGS sequence"/>
</dbReference>
<dbReference type="Pfam" id="PF06841">
    <property type="entry name" value="Phage_T4_gp19"/>
    <property type="match status" value="2"/>
</dbReference>
<name>A0A4R2L5T5_9GAMM</name>
<organism evidence="2 3">
    <name type="scientific">Plasticicumulans lactativorans</name>
    <dbReference type="NCBI Taxonomy" id="1133106"/>
    <lineage>
        <taxon>Bacteria</taxon>
        <taxon>Pseudomonadati</taxon>
        <taxon>Pseudomonadota</taxon>
        <taxon>Gammaproteobacteria</taxon>
        <taxon>Candidatus Competibacteraceae</taxon>
        <taxon>Plasticicumulans</taxon>
    </lineage>
</organism>
<dbReference type="InterPro" id="IPR011747">
    <property type="entry name" value="CHP02241"/>
</dbReference>
<sequence length="212" mass="21564">MELARTFRFRVSLRRAPQIESGSGRPGDTPGGAPLGDGGFQEVSGLDLEMDVQELLEGGRNDGVIRRVGRAKYSPLVLKRGMFYGGAGGGLSLGISASASASVGAGIGGGGAGLSASASASLSLGVGTGGGGGGVNRELWEWLQGVTSGVRPVARYDGVIEVLGYGQDVVATWVFDRGLPARISGPRLDAKTGDIAIEELQIAHEGLRLVAS</sequence>
<dbReference type="RefSeq" id="WP_243662658.1">
    <property type="nucleotide sequence ID" value="NZ_SLWY01000013.1"/>
</dbReference>
<keyword evidence="3" id="KW-1185">Reference proteome</keyword>
<dbReference type="AlphaFoldDB" id="A0A4R2L5T5"/>
<feature type="region of interest" description="Disordered" evidence="1">
    <location>
        <begin position="18"/>
        <end position="40"/>
    </location>
</feature>
<dbReference type="GO" id="GO:0005198">
    <property type="term" value="F:structural molecule activity"/>
    <property type="evidence" value="ECO:0007669"/>
    <property type="project" value="InterPro"/>
</dbReference>
<reference evidence="2 3" key="1">
    <citation type="submission" date="2019-03" db="EMBL/GenBank/DDBJ databases">
        <title>Genomic Encyclopedia of Type Strains, Phase IV (KMG-IV): sequencing the most valuable type-strain genomes for metagenomic binning, comparative biology and taxonomic classification.</title>
        <authorList>
            <person name="Goeker M."/>
        </authorList>
    </citation>
    <scope>NUCLEOTIDE SEQUENCE [LARGE SCALE GENOMIC DNA]</scope>
    <source>
        <strain evidence="2 3">DSM 25287</strain>
    </source>
</reference>
<gene>
    <name evidence="2" type="ORF">EV699_113115</name>
</gene>
<dbReference type="PANTHER" id="PTHR38009:SF1">
    <property type="entry name" value="CONSERVED HYPOTHETICAL PHAGE TAIL PROTEIN"/>
    <property type="match status" value="1"/>
</dbReference>
<dbReference type="EMBL" id="SLWY01000013">
    <property type="protein sequence ID" value="TCO80637.1"/>
    <property type="molecule type" value="Genomic_DNA"/>
</dbReference>
<comment type="caution">
    <text evidence="2">The sequence shown here is derived from an EMBL/GenBank/DDBJ whole genome shotgun (WGS) entry which is preliminary data.</text>
</comment>
<dbReference type="PANTHER" id="PTHR38009">
    <property type="entry name" value="CONSERVED HYPOTHETICAL PHAGE TAIL PROTEIN"/>
    <property type="match status" value="1"/>
</dbReference>
<protein>
    <submittedName>
        <fullName evidence="2">Phage tail-like protein</fullName>
    </submittedName>
</protein>
<evidence type="ECO:0000313" key="3">
    <source>
        <dbReference type="Proteomes" id="UP000295765"/>
    </source>
</evidence>
<feature type="compositionally biased region" description="Gly residues" evidence="1">
    <location>
        <begin position="29"/>
        <end position="39"/>
    </location>
</feature>
<evidence type="ECO:0000256" key="1">
    <source>
        <dbReference type="SAM" id="MobiDB-lite"/>
    </source>
</evidence>
<accession>A0A4R2L5T5</accession>